<proteinExistence type="predicted"/>
<organism evidence="2 3">
    <name type="scientific">Haloplanus aerogenes</name>
    <dbReference type="NCBI Taxonomy" id="660522"/>
    <lineage>
        <taxon>Archaea</taxon>
        <taxon>Methanobacteriati</taxon>
        <taxon>Methanobacteriota</taxon>
        <taxon>Stenosarchaea group</taxon>
        <taxon>Halobacteria</taxon>
        <taxon>Halobacteriales</taxon>
        <taxon>Haloferacaceae</taxon>
        <taxon>Haloplanus</taxon>
    </lineage>
</organism>
<feature type="region of interest" description="Disordered" evidence="1">
    <location>
        <begin position="123"/>
        <end position="151"/>
    </location>
</feature>
<evidence type="ECO:0000256" key="1">
    <source>
        <dbReference type="SAM" id="MobiDB-lite"/>
    </source>
</evidence>
<name>A0A3M0CG22_9EURY</name>
<dbReference type="EMBL" id="REFS01000010">
    <property type="protein sequence ID" value="RMB08312.1"/>
    <property type="molecule type" value="Genomic_DNA"/>
</dbReference>
<evidence type="ECO:0000313" key="3">
    <source>
        <dbReference type="Proteomes" id="UP000277326"/>
    </source>
</evidence>
<comment type="caution">
    <text evidence="2">The sequence shown here is derived from an EMBL/GenBank/DDBJ whole genome shotgun (WGS) entry which is preliminary data.</text>
</comment>
<reference evidence="2 3" key="1">
    <citation type="journal article" date="2015" name="Stand. Genomic Sci.">
        <title>Genomic Encyclopedia of Bacterial and Archaeal Type Strains, Phase III: the genomes of soil and plant-associated and newly described type strains.</title>
        <authorList>
            <person name="Whitman W.B."/>
            <person name="Woyke T."/>
            <person name="Klenk H.P."/>
            <person name="Zhou Y."/>
            <person name="Lilburn T.G."/>
            <person name="Beck B.J."/>
            <person name="De Vos P."/>
            <person name="Vandamme P."/>
            <person name="Eisen J.A."/>
            <person name="Garrity G."/>
            <person name="Hugenholtz P."/>
            <person name="Kyrpides N.C."/>
        </authorList>
    </citation>
    <scope>NUCLEOTIDE SEQUENCE [LARGE SCALE GENOMIC DNA]</scope>
    <source>
        <strain evidence="2 3">CGMCC 1.10124</strain>
    </source>
</reference>
<sequence length="177" mass="19029">MHESLPPLEAGSQNMTDYTVCLAATAASEVSSVDKINIDATVRRNCPEESDQREDILKAPARSPPATRCAPHCVAVLASSPERFAFWLAHESSALVNVSAGERAAPFSPTQQRLTGQPMREGLEGRLAGGKRPTYAPQAEGRGAQRDPRLQRGGVIKVVPVSPAYLNISWSDIPVRS</sequence>
<protein>
    <submittedName>
        <fullName evidence="2">Uncharacterized protein</fullName>
    </submittedName>
</protein>
<evidence type="ECO:0000313" key="2">
    <source>
        <dbReference type="EMBL" id="RMB08312.1"/>
    </source>
</evidence>
<accession>A0A3M0CG22</accession>
<dbReference type="AlphaFoldDB" id="A0A3M0CG22"/>
<dbReference type="Proteomes" id="UP000277326">
    <property type="component" value="Unassembled WGS sequence"/>
</dbReference>
<gene>
    <name evidence="2" type="ORF">ATH50_3525</name>
</gene>